<reference evidence="3 4" key="1">
    <citation type="submission" date="2015-09" db="EMBL/GenBank/DDBJ databases">
        <title>Identification and resolution of microdiversity through metagenomic sequencing of parallel consortia.</title>
        <authorList>
            <person name="Nelson W.C."/>
            <person name="Romine M.F."/>
            <person name="Lindemann S.R."/>
        </authorList>
    </citation>
    <scope>NUCLEOTIDE SEQUENCE [LARGE SCALE GENOMIC DNA]</scope>
    <source>
        <strain evidence="3">Ana</strain>
    </source>
</reference>
<keyword evidence="2" id="KW-0732">Signal</keyword>
<sequence>MKNFRGYISKLVLSLRPVAIALACALVVFSSATPAFAFGNSNSSPNKGLEQLDGVQKESEKAISGPIEHANDGESVTKNSAEGLNGVQGAANKENMIGREDAEGNTIEENIKDVLEKVTP</sequence>
<proteinExistence type="predicted"/>
<protein>
    <recommendedName>
        <fullName evidence="5">Low temperature-induced protein</fullName>
    </recommendedName>
</protein>
<accession>A0A0P7Z0I8</accession>
<feature type="region of interest" description="Disordered" evidence="1">
    <location>
        <begin position="40"/>
        <end position="81"/>
    </location>
</feature>
<gene>
    <name evidence="3" type="ORF">HLUCCA11_06515</name>
</gene>
<comment type="caution">
    <text evidence="3">The sequence shown here is derived from an EMBL/GenBank/DDBJ whole genome shotgun (WGS) entry which is preliminary data.</text>
</comment>
<dbReference type="Proteomes" id="UP000050465">
    <property type="component" value="Unassembled WGS sequence"/>
</dbReference>
<evidence type="ECO:0000313" key="4">
    <source>
        <dbReference type="Proteomes" id="UP000050465"/>
    </source>
</evidence>
<feature type="signal peptide" evidence="2">
    <location>
        <begin position="1"/>
        <end position="37"/>
    </location>
</feature>
<dbReference type="EMBL" id="LJZR01000006">
    <property type="protein sequence ID" value="KPQ36513.1"/>
    <property type="molecule type" value="Genomic_DNA"/>
</dbReference>
<evidence type="ECO:0000256" key="2">
    <source>
        <dbReference type="SAM" id="SignalP"/>
    </source>
</evidence>
<evidence type="ECO:0000313" key="3">
    <source>
        <dbReference type="EMBL" id="KPQ36513.1"/>
    </source>
</evidence>
<feature type="chain" id="PRO_5006146798" description="Low temperature-induced protein" evidence="2">
    <location>
        <begin position="38"/>
        <end position="120"/>
    </location>
</feature>
<name>A0A0P7Z0I8_9CYAN</name>
<evidence type="ECO:0000256" key="1">
    <source>
        <dbReference type="SAM" id="MobiDB-lite"/>
    </source>
</evidence>
<dbReference type="STRING" id="1666911.HLUCCA11_06515"/>
<organism evidence="3 4">
    <name type="scientific">Phormidesmis priestleyi Ana</name>
    <dbReference type="NCBI Taxonomy" id="1666911"/>
    <lineage>
        <taxon>Bacteria</taxon>
        <taxon>Bacillati</taxon>
        <taxon>Cyanobacteriota</taxon>
        <taxon>Cyanophyceae</taxon>
        <taxon>Leptolyngbyales</taxon>
        <taxon>Leptolyngbyaceae</taxon>
        <taxon>Phormidesmis</taxon>
    </lineage>
</organism>
<evidence type="ECO:0008006" key="5">
    <source>
        <dbReference type="Google" id="ProtNLM"/>
    </source>
</evidence>
<dbReference type="AlphaFoldDB" id="A0A0P7Z0I8"/>